<name>A0ABS4VIE4_9ACTN</name>
<evidence type="ECO:0000313" key="1">
    <source>
        <dbReference type="EMBL" id="MBP2363688.1"/>
    </source>
</evidence>
<dbReference type="EMBL" id="JAGINS010000002">
    <property type="protein sequence ID" value="MBP2363688.1"/>
    <property type="molecule type" value="Genomic_DNA"/>
</dbReference>
<organism evidence="1 2">
    <name type="scientific">Streptomyces clavifer</name>
    <dbReference type="NCBI Taxonomy" id="68188"/>
    <lineage>
        <taxon>Bacteria</taxon>
        <taxon>Bacillati</taxon>
        <taxon>Actinomycetota</taxon>
        <taxon>Actinomycetes</taxon>
        <taxon>Kitasatosporales</taxon>
        <taxon>Streptomycetaceae</taxon>
        <taxon>Streptomyces</taxon>
    </lineage>
</organism>
<reference evidence="1 2" key="1">
    <citation type="submission" date="2021-03" db="EMBL/GenBank/DDBJ databases">
        <title>Sequencing the genomes of 1000 actinobacteria strains.</title>
        <authorList>
            <person name="Klenk H.-P."/>
        </authorList>
    </citation>
    <scope>NUCLEOTIDE SEQUENCE [LARGE SCALE GENOMIC DNA]</scope>
    <source>
        <strain evidence="1 2">DSM 40843</strain>
    </source>
</reference>
<proteinExistence type="predicted"/>
<evidence type="ECO:0000313" key="2">
    <source>
        <dbReference type="Proteomes" id="UP001519311"/>
    </source>
</evidence>
<accession>A0ABS4VIE4</accession>
<protein>
    <submittedName>
        <fullName evidence="1">Uncharacterized protein</fullName>
    </submittedName>
</protein>
<gene>
    <name evidence="1" type="ORF">JOF59_006180</name>
</gene>
<sequence>MNTQPALLMPTAQSASSGVEHTSELCAVLTAAALIPTGDERIVYGQQHVGARLREFLHRVQSNAGTRAATTGVVPVRNVVRLHLRRVPMARPLLGG</sequence>
<dbReference type="RefSeq" id="WP_157866851.1">
    <property type="nucleotide sequence ID" value="NZ_BMWJ01000017.1"/>
</dbReference>
<dbReference type="Proteomes" id="UP001519311">
    <property type="component" value="Unassembled WGS sequence"/>
</dbReference>
<keyword evidence="2" id="KW-1185">Reference proteome</keyword>
<comment type="caution">
    <text evidence="1">The sequence shown here is derived from an EMBL/GenBank/DDBJ whole genome shotgun (WGS) entry which is preliminary data.</text>
</comment>